<evidence type="ECO:0000256" key="5">
    <source>
        <dbReference type="SAM" id="MobiDB-lite"/>
    </source>
</evidence>
<proteinExistence type="predicted"/>
<reference evidence="8 9" key="1">
    <citation type="submission" date="2019-04" db="EMBL/GenBank/DDBJ databases">
        <title>Friends and foes A comparative genomics study of 23 Aspergillus species from section Flavi.</title>
        <authorList>
            <consortium name="DOE Joint Genome Institute"/>
            <person name="Kjaerbolling I."/>
            <person name="Vesth T."/>
            <person name="Frisvad J.C."/>
            <person name="Nybo J.L."/>
            <person name="Theobald S."/>
            <person name="Kildgaard S."/>
            <person name="Isbrandt T."/>
            <person name="Kuo A."/>
            <person name="Sato A."/>
            <person name="Lyhne E.K."/>
            <person name="Kogle M.E."/>
            <person name="Wiebenga A."/>
            <person name="Kun R.S."/>
            <person name="Lubbers R.J."/>
            <person name="Makela M.R."/>
            <person name="Barry K."/>
            <person name="Chovatia M."/>
            <person name="Clum A."/>
            <person name="Daum C."/>
            <person name="Haridas S."/>
            <person name="He G."/>
            <person name="LaButti K."/>
            <person name="Lipzen A."/>
            <person name="Mondo S."/>
            <person name="Riley R."/>
            <person name="Salamov A."/>
            <person name="Simmons B.A."/>
            <person name="Magnuson J.K."/>
            <person name="Henrissat B."/>
            <person name="Mortensen U.H."/>
            <person name="Larsen T.O."/>
            <person name="Devries R.P."/>
            <person name="Grigoriev I.V."/>
            <person name="Machida M."/>
            <person name="Baker S.E."/>
            <person name="Andersen M.R."/>
        </authorList>
    </citation>
    <scope>NUCLEOTIDE SEQUENCE [LARGE SCALE GENOMIC DNA]</scope>
    <source>
        <strain evidence="8 9">CBS 117626</strain>
    </source>
</reference>
<evidence type="ECO:0000313" key="8">
    <source>
        <dbReference type="EMBL" id="KAE8157270.1"/>
    </source>
</evidence>
<dbReference type="Proteomes" id="UP000326950">
    <property type="component" value="Unassembled WGS sequence"/>
</dbReference>
<dbReference type="Gene3D" id="1.20.1720.10">
    <property type="entry name" value="Multidrug resistance protein D"/>
    <property type="match status" value="1"/>
</dbReference>
<dbReference type="PANTHER" id="PTHR23501:SF199">
    <property type="entry name" value="MFS EFFLUX TRANSPORTER INPD-RELATED"/>
    <property type="match status" value="1"/>
</dbReference>
<dbReference type="SUPFAM" id="SSF103473">
    <property type="entry name" value="MFS general substrate transporter"/>
    <property type="match status" value="1"/>
</dbReference>
<dbReference type="OrthoDB" id="10021397at2759"/>
<organism evidence="8 9">
    <name type="scientific">Aspergillus tamarii</name>
    <dbReference type="NCBI Taxonomy" id="41984"/>
    <lineage>
        <taxon>Eukaryota</taxon>
        <taxon>Fungi</taxon>
        <taxon>Dikarya</taxon>
        <taxon>Ascomycota</taxon>
        <taxon>Pezizomycotina</taxon>
        <taxon>Eurotiomycetes</taxon>
        <taxon>Eurotiomycetidae</taxon>
        <taxon>Eurotiales</taxon>
        <taxon>Aspergillaceae</taxon>
        <taxon>Aspergillus</taxon>
        <taxon>Aspergillus subgen. Circumdati</taxon>
    </lineage>
</organism>
<dbReference type="InterPro" id="IPR011701">
    <property type="entry name" value="MFS"/>
</dbReference>
<feature type="compositionally biased region" description="Low complexity" evidence="5">
    <location>
        <begin position="39"/>
        <end position="53"/>
    </location>
</feature>
<feature type="transmembrane region" description="Helical" evidence="6">
    <location>
        <begin position="352"/>
        <end position="373"/>
    </location>
</feature>
<keyword evidence="2 6" id="KW-0812">Transmembrane</keyword>
<feature type="region of interest" description="Disordered" evidence="5">
    <location>
        <begin position="1"/>
        <end position="79"/>
    </location>
</feature>
<dbReference type="GO" id="GO:0022857">
    <property type="term" value="F:transmembrane transporter activity"/>
    <property type="evidence" value="ECO:0007669"/>
    <property type="project" value="InterPro"/>
</dbReference>
<evidence type="ECO:0000313" key="9">
    <source>
        <dbReference type="Proteomes" id="UP000326950"/>
    </source>
</evidence>
<dbReference type="PANTHER" id="PTHR23501">
    <property type="entry name" value="MAJOR FACILITATOR SUPERFAMILY"/>
    <property type="match status" value="1"/>
</dbReference>
<sequence>MKAEIHRLMRLKSPNPQSTTRLTPPSGKNELPQCEDIPSNSSLPEASSASAAADDQNETAMSDSEANPRQHPPNDGNLRSRLETGAVLIGLVLAVFCMCLDSTILSTAIPKIIAEFNSQSEMGWYVSAYSLTISSFTLVYGRIYTICSTKAVFLTCLALFEGGSLISGVTPNSLGLIVGRALAGLGGSGLFLGSILMATGIVPLDKVPIITALFGSIYGISAVTGPLLGGAFTDYVTWRWCFYINLPLGGVTFLFVVLFVNTPNATERTHTTSNKFTQILDVDPIGVALLIPAIISLLLLLQWGGAAYPWDSWRLIILYVVGGCCALGFVVDQLWQQERATIPPRLLKNRNIWGVLLFCFFINGSFLVLTYYLPIWFQAIKNATATASGIMSLPMIVGMVIPSILAGWLTSQFGYYMPFIYLSVVLSSIGAGLLSTLTVSSGSSAWIGYQAIYGIGAGSSISLFVVVAQTALPPADTPAGTAMVTFIQSLSGALMNFVAQNVFQNRLMQALAQAAPDLDAANIVEAGPTMIRALVPEHVLPAVLEVYNTAITQVFYIAVACTALAIFGVLPLQWLSVKGRKIHPGAA</sequence>
<feature type="domain" description="Major facilitator superfamily (MFS) profile" evidence="7">
    <location>
        <begin position="87"/>
        <end position="577"/>
    </location>
</feature>
<dbReference type="Gene3D" id="1.20.1250.20">
    <property type="entry name" value="MFS general substrate transporter like domains"/>
    <property type="match status" value="1"/>
</dbReference>
<feature type="transmembrane region" description="Helical" evidence="6">
    <location>
        <begin position="86"/>
        <end position="110"/>
    </location>
</feature>
<dbReference type="AlphaFoldDB" id="A0A5N6UFB8"/>
<accession>A0A5N6UFB8</accession>
<keyword evidence="4 6" id="KW-0472">Membrane</keyword>
<evidence type="ECO:0000259" key="7">
    <source>
        <dbReference type="PROSITE" id="PS50850"/>
    </source>
</evidence>
<comment type="subcellular location">
    <subcellularLocation>
        <location evidence="1">Membrane</location>
        <topology evidence="1">Multi-pass membrane protein</topology>
    </subcellularLocation>
</comment>
<feature type="transmembrane region" description="Helical" evidence="6">
    <location>
        <begin position="209"/>
        <end position="228"/>
    </location>
</feature>
<feature type="compositionally biased region" description="Polar residues" evidence="5">
    <location>
        <begin position="58"/>
        <end position="67"/>
    </location>
</feature>
<feature type="transmembrane region" description="Helical" evidence="6">
    <location>
        <begin position="313"/>
        <end position="331"/>
    </location>
</feature>
<name>A0A5N6UFB8_ASPTM</name>
<feature type="transmembrane region" description="Helical" evidence="6">
    <location>
        <begin position="446"/>
        <end position="467"/>
    </location>
</feature>
<feature type="transmembrane region" description="Helical" evidence="6">
    <location>
        <begin position="385"/>
        <end position="407"/>
    </location>
</feature>
<feature type="transmembrane region" description="Helical" evidence="6">
    <location>
        <begin position="282"/>
        <end position="301"/>
    </location>
</feature>
<feature type="compositionally biased region" description="Polar residues" evidence="5">
    <location>
        <begin position="14"/>
        <end position="23"/>
    </location>
</feature>
<evidence type="ECO:0000256" key="1">
    <source>
        <dbReference type="ARBA" id="ARBA00004141"/>
    </source>
</evidence>
<feature type="transmembrane region" description="Helical" evidence="6">
    <location>
        <begin position="554"/>
        <end position="575"/>
    </location>
</feature>
<evidence type="ECO:0000256" key="3">
    <source>
        <dbReference type="ARBA" id="ARBA00022989"/>
    </source>
</evidence>
<feature type="transmembrane region" description="Helical" evidence="6">
    <location>
        <begin position="181"/>
        <end position="202"/>
    </location>
</feature>
<protein>
    <submittedName>
        <fullName evidence="8">MFS general substrate transporter</fullName>
    </submittedName>
</protein>
<gene>
    <name evidence="8" type="ORF">BDV40DRAFT_308845</name>
</gene>
<evidence type="ECO:0000256" key="4">
    <source>
        <dbReference type="ARBA" id="ARBA00023136"/>
    </source>
</evidence>
<feature type="transmembrane region" description="Helical" evidence="6">
    <location>
        <begin position="419"/>
        <end position="440"/>
    </location>
</feature>
<dbReference type="InterPro" id="IPR020846">
    <property type="entry name" value="MFS_dom"/>
</dbReference>
<evidence type="ECO:0000256" key="6">
    <source>
        <dbReference type="SAM" id="Phobius"/>
    </source>
</evidence>
<evidence type="ECO:0000256" key="2">
    <source>
        <dbReference type="ARBA" id="ARBA00022692"/>
    </source>
</evidence>
<dbReference type="GO" id="GO:0005886">
    <property type="term" value="C:plasma membrane"/>
    <property type="evidence" value="ECO:0007669"/>
    <property type="project" value="TreeGrafter"/>
</dbReference>
<dbReference type="EMBL" id="ML738729">
    <property type="protein sequence ID" value="KAE8157270.1"/>
    <property type="molecule type" value="Genomic_DNA"/>
</dbReference>
<keyword evidence="9" id="KW-1185">Reference proteome</keyword>
<feature type="transmembrane region" description="Helical" evidence="6">
    <location>
        <begin position="122"/>
        <end position="140"/>
    </location>
</feature>
<dbReference type="Pfam" id="PF07690">
    <property type="entry name" value="MFS_1"/>
    <property type="match status" value="1"/>
</dbReference>
<feature type="transmembrane region" description="Helical" evidence="6">
    <location>
        <begin position="152"/>
        <end position="169"/>
    </location>
</feature>
<dbReference type="InterPro" id="IPR036259">
    <property type="entry name" value="MFS_trans_sf"/>
</dbReference>
<dbReference type="PROSITE" id="PS50850">
    <property type="entry name" value="MFS"/>
    <property type="match status" value="1"/>
</dbReference>
<keyword evidence="3 6" id="KW-1133">Transmembrane helix</keyword>
<dbReference type="FunFam" id="1.20.1250.20:FF:000196">
    <property type="entry name" value="MFS toxin efflux pump (AflT)"/>
    <property type="match status" value="1"/>
</dbReference>
<feature type="transmembrane region" description="Helical" evidence="6">
    <location>
        <begin position="240"/>
        <end position="261"/>
    </location>
</feature>
<dbReference type="CDD" id="cd17502">
    <property type="entry name" value="MFS_Azr1_MDR_like"/>
    <property type="match status" value="1"/>
</dbReference>